<organism evidence="3 4">
    <name type="scientific">Trichoderma ghanense</name>
    <dbReference type="NCBI Taxonomy" id="65468"/>
    <lineage>
        <taxon>Eukaryota</taxon>
        <taxon>Fungi</taxon>
        <taxon>Dikarya</taxon>
        <taxon>Ascomycota</taxon>
        <taxon>Pezizomycotina</taxon>
        <taxon>Sordariomycetes</taxon>
        <taxon>Hypocreomycetidae</taxon>
        <taxon>Hypocreales</taxon>
        <taxon>Hypocreaceae</taxon>
        <taxon>Trichoderma</taxon>
    </lineage>
</organism>
<dbReference type="PANTHER" id="PTHR24320">
    <property type="entry name" value="RETINOL DEHYDROGENASE"/>
    <property type="match status" value="1"/>
</dbReference>
<sequence length="332" mass="36095">MSSDKKFGAETTAEEVASAFRDQIVGKTILITGISPNGLGAATAHALAEYDPANLIFTARAISKASAVADSIRAEYPNLKTQIHIVNIDLSDMESIRQAAASVQELTPHIDIMINNAAVMALPKREMTQYGLEAHLATNFLGHFILTTLLLAQLKAAGPKARVVNIVSGGFYVQPFRFSDYNFDGGKELPEDERVDLEMAEKFGMDWVKDAGTGYVPFLAYSQTSTALMLHTQGLNEGFSGDRIRAFSAAPGVVLTELQRHLPSEFRNPKMVYKTASQGAASFLVAALDPSLEDHPGAYIDDCQIKQTPQHARDDAAARKLWSMAQSWMEAA</sequence>
<dbReference type="EMBL" id="PPTA01000001">
    <property type="protein sequence ID" value="TFB07801.1"/>
    <property type="molecule type" value="Genomic_DNA"/>
</dbReference>
<dbReference type="Pfam" id="PF00106">
    <property type="entry name" value="adh_short"/>
    <property type="match status" value="1"/>
</dbReference>
<dbReference type="InterPro" id="IPR036291">
    <property type="entry name" value="NAD(P)-bd_dom_sf"/>
</dbReference>
<comment type="similarity">
    <text evidence="1">Belongs to the short-chain dehydrogenases/reductases (SDR) family.</text>
</comment>
<reference evidence="3 4" key="1">
    <citation type="submission" date="2018-01" db="EMBL/GenBank/DDBJ databases">
        <title>Genome characterization of the sugarcane-associated fungus Trichoderma ghanense CCMA-1212 and their application in lignocelulose bioconversion.</title>
        <authorList>
            <person name="Steindorff A.S."/>
            <person name="Mendes T.D."/>
            <person name="Vilela E.S.D."/>
            <person name="Rodrigues D.S."/>
            <person name="Formighieri E.F."/>
            <person name="Melo I.S."/>
            <person name="Favaro L.C.L."/>
        </authorList>
    </citation>
    <scope>NUCLEOTIDE SEQUENCE [LARGE SCALE GENOMIC DNA]</scope>
    <source>
        <strain evidence="3 4">CCMA-1212</strain>
    </source>
</reference>
<dbReference type="Proteomes" id="UP001642720">
    <property type="component" value="Unassembled WGS sequence"/>
</dbReference>
<protein>
    <submittedName>
        <fullName evidence="3">Retinol dehydrogenase 12</fullName>
    </submittedName>
</protein>
<proteinExistence type="inferred from homology"/>
<evidence type="ECO:0000313" key="3">
    <source>
        <dbReference type="EMBL" id="TFB07801.1"/>
    </source>
</evidence>
<name>A0ABY2HI24_9HYPO</name>
<keyword evidence="2" id="KW-0560">Oxidoreductase</keyword>
<evidence type="ECO:0000256" key="1">
    <source>
        <dbReference type="ARBA" id="ARBA00006484"/>
    </source>
</evidence>
<evidence type="ECO:0000313" key="4">
    <source>
        <dbReference type="Proteomes" id="UP001642720"/>
    </source>
</evidence>
<dbReference type="PANTHER" id="PTHR24320:SF283">
    <property type="entry name" value="RETINOL DEHYDROGENASE 11"/>
    <property type="match status" value="1"/>
</dbReference>
<accession>A0ABY2HI24</accession>
<gene>
    <name evidence="3" type="ORF">CCMA1212_001212</name>
</gene>
<dbReference type="GeneID" id="300573096"/>
<dbReference type="RefSeq" id="XP_073564002.1">
    <property type="nucleotide sequence ID" value="XM_073698646.1"/>
</dbReference>
<dbReference type="SUPFAM" id="SSF51735">
    <property type="entry name" value="NAD(P)-binding Rossmann-fold domains"/>
    <property type="match status" value="1"/>
</dbReference>
<evidence type="ECO:0000256" key="2">
    <source>
        <dbReference type="ARBA" id="ARBA00023002"/>
    </source>
</evidence>
<dbReference type="InterPro" id="IPR002347">
    <property type="entry name" value="SDR_fam"/>
</dbReference>
<keyword evidence="4" id="KW-1185">Reference proteome</keyword>
<dbReference type="Gene3D" id="3.40.50.720">
    <property type="entry name" value="NAD(P)-binding Rossmann-like Domain"/>
    <property type="match status" value="1"/>
</dbReference>
<comment type="caution">
    <text evidence="3">The sequence shown here is derived from an EMBL/GenBank/DDBJ whole genome shotgun (WGS) entry which is preliminary data.</text>
</comment>